<dbReference type="Proteomes" id="UP000594263">
    <property type="component" value="Unplaced"/>
</dbReference>
<dbReference type="GO" id="GO:0005789">
    <property type="term" value="C:endoplasmic reticulum membrane"/>
    <property type="evidence" value="ECO:0007669"/>
    <property type="project" value="UniProtKB-SubCell"/>
</dbReference>
<dbReference type="PROSITE" id="PS50845">
    <property type="entry name" value="RETICULON"/>
    <property type="match status" value="1"/>
</dbReference>
<evidence type="ECO:0000256" key="6">
    <source>
        <dbReference type="RuleBase" id="RU363132"/>
    </source>
</evidence>
<accession>A0A7N0ZUA9</accession>
<name>A0A7N0ZUA9_KALFE</name>
<evidence type="ECO:0000256" key="2">
    <source>
        <dbReference type="ARBA" id="ARBA00022692"/>
    </source>
</evidence>
<dbReference type="PANTHER" id="PTHR10994">
    <property type="entry name" value="RETICULON"/>
    <property type="match status" value="1"/>
</dbReference>
<evidence type="ECO:0000256" key="7">
    <source>
        <dbReference type="SAM" id="MobiDB-lite"/>
    </source>
</evidence>
<evidence type="ECO:0000313" key="10">
    <source>
        <dbReference type="Proteomes" id="UP000594263"/>
    </source>
</evidence>
<dbReference type="AlphaFoldDB" id="A0A7N0ZUA9"/>
<feature type="transmembrane region" description="Helical" evidence="6">
    <location>
        <begin position="83"/>
        <end position="101"/>
    </location>
</feature>
<feature type="region of interest" description="Disordered" evidence="7">
    <location>
        <begin position="1"/>
        <end position="27"/>
    </location>
</feature>
<comment type="subcellular location">
    <subcellularLocation>
        <location evidence="1 6">Endoplasmic reticulum membrane</location>
        <topology evidence="1 6">Multi-pass membrane protein</topology>
    </subcellularLocation>
</comment>
<protein>
    <recommendedName>
        <fullName evidence="6">Reticulon-like protein</fullName>
    </recommendedName>
</protein>
<keyword evidence="4 6" id="KW-1133">Transmembrane helix</keyword>
<dbReference type="Gramene" id="Kaladp0037s0200.1.v1.1">
    <property type="protein sequence ID" value="Kaladp0037s0200.1.v1.1"/>
    <property type="gene ID" value="Kaladp0037s0200.v1.1"/>
</dbReference>
<keyword evidence="3 6" id="KW-0256">Endoplasmic reticulum</keyword>
<evidence type="ECO:0000256" key="3">
    <source>
        <dbReference type="ARBA" id="ARBA00022824"/>
    </source>
</evidence>
<keyword evidence="5 6" id="KW-0472">Membrane</keyword>
<evidence type="ECO:0000256" key="5">
    <source>
        <dbReference type="ARBA" id="ARBA00023136"/>
    </source>
</evidence>
<dbReference type="GO" id="GO:0009617">
    <property type="term" value="P:response to bacterium"/>
    <property type="evidence" value="ECO:0007669"/>
    <property type="project" value="InterPro"/>
</dbReference>
<keyword evidence="2 6" id="KW-0812">Transmembrane</keyword>
<dbReference type="PANTHER" id="PTHR10994:SF67">
    <property type="entry name" value="RETICULON-LIKE PROTEIN B16"/>
    <property type="match status" value="1"/>
</dbReference>
<organism evidence="9 10">
    <name type="scientific">Kalanchoe fedtschenkoi</name>
    <name type="common">Lavender scallops</name>
    <name type="synonym">South American air plant</name>
    <dbReference type="NCBI Taxonomy" id="63787"/>
    <lineage>
        <taxon>Eukaryota</taxon>
        <taxon>Viridiplantae</taxon>
        <taxon>Streptophyta</taxon>
        <taxon>Embryophyta</taxon>
        <taxon>Tracheophyta</taxon>
        <taxon>Spermatophyta</taxon>
        <taxon>Magnoliopsida</taxon>
        <taxon>eudicotyledons</taxon>
        <taxon>Gunneridae</taxon>
        <taxon>Pentapetalae</taxon>
        <taxon>Saxifragales</taxon>
        <taxon>Crassulaceae</taxon>
        <taxon>Kalanchoe</taxon>
    </lineage>
</organism>
<dbReference type="InterPro" id="IPR003388">
    <property type="entry name" value="Reticulon"/>
</dbReference>
<dbReference type="OMA" id="IHRQFSK"/>
<dbReference type="InterPro" id="IPR045064">
    <property type="entry name" value="Reticulon-like"/>
</dbReference>
<evidence type="ECO:0000256" key="4">
    <source>
        <dbReference type="ARBA" id="ARBA00022989"/>
    </source>
</evidence>
<dbReference type="Pfam" id="PF02453">
    <property type="entry name" value="Reticulon"/>
    <property type="match status" value="1"/>
</dbReference>
<feature type="transmembrane region" description="Helical" evidence="6">
    <location>
        <begin position="156"/>
        <end position="174"/>
    </location>
</feature>
<evidence type="ECO:0000259" key="8">
    <source>
        <dbReference type="PROSITE" id="PS50845"/>
    </source>
</evidence>
<sequence>MDQVADACDERGGARDATTTSPSSSSAAAADGYRVLDRRSSVHQIMGGGKAADVLLWRRQRVSFGLVIVSTVAWIVFEQSGISFLTVCSDVLLIIIVMSFLRANYASYRNSSQLQVIPELVLSEEMVNSAAASLRVKINYVLLLAHDITLGKDFRLFFKVVVFLWLFSVLGSYVSFFTVSYVGTIISITVPALYSRFREPIDKCCGVLQRQFSKHYKVVDDNVMGRIPRGLPKDKDT</sequence>
<feature type="compositionally biased region" description="Low complexity" evidence="7">
    <location>
        <begin position="17"/>
        <end position="27"/>
    </location>
</feature>
<keyword evidence="10" id="KW-1185">Reference proteome</keyword>
<reference evidence="9" key="1">
    <citation type="submission" date="2021-01" db="UniProtKB">
        <authorList>
            <consortium name="EnsemblPlants"/>
        </authorList>
    </citation>
    <scope>IDENTIFICATION</scope>
</reference>
<dbReference type="EnsemblPlants" id="Kaladp0037s0200.1.v1.1">
    <property type="protein sequence ID" value="Kaladp0037s0200.1.v1.1"/>
    <property type="gene ID" value="Kaladp0037s0200.v1.1"/>
</dbReference>
<evidence type="ECO:0000313" key="9">
    <source>
        <dbReference type="EnsemblPlants" id="Kaladp0037s0200.1.v1.1"/>
    </source>
</evidence>
<proteinExistence type="predicted"/>
<feature type="transmembrane region" description="Helical" evidence="6">
    <location>
        <begin position="62"/>
        <end position="77"/>
    </location>
</feature>
<evidence type="ECO:0000256" key="1">
    <source>
        <dbReference type="ARBA" id="ARBA00004477"/>
    </source>
</evidence>
<feature type="domain" description="Reticulon" evidence="8">
    <location>
        <begin position="51"/>
        <end position="237"/>
    </location>
</feature>